<dbReference type="InterPro" id="IPR051908">
    <property type="entry name" value="Ribosomal_N-acetyltransferase"/>
</dbReference>
<dbReference type="EMBL" id="FOJO01000007">
    <property type="protein sequence ID" value="SFA50181.1"/>
    <property type="molecule type" value="Genomic_DNA"/>
</dbReference>
<gene>
    <name evidence="2" type="ORF">IT41_09430</name>
    <name evidence="3" type="ORF">SAMN04487972_107109</name>
</gene>
<reference evidence="2 4" key="2">
    <citation type="submission" date="2014-10" db="EMBL/GenBank/DDBJ databases">
        <title>Paracoccus sanguinis sp. nov., isolated from clinical specimens of New York State patients.</title>
        <authorList>
            <person name="Mingle L.A."/>
            <person name="Cole J.A."/>
            <person name="Lapierre P."/>
            <person name="Musser K.A."/>
        </authorList>
    </citation>
    <scope>NUCLEOTIDE SEQUENCE [LARGE SCALE GENOMIC DNA]</scope>
    <source>
        <strain evidence="2 4">JCM 14014</strain>
    </source>
</reference>
<evidence type="ECO:0000313" key="5">
    <source>
        <dbReference type="Proteomes" id="UP000182312"/>
    </source>
</evidence>
<dbReference type="Pfam" id="PF13302">
    <property type="entry name" value="Acetyltransf_3"/>
    <property type="match status" value="1"/>
</dbReference>
<evidence type="ECO:0000313" key="3">
    <source>
        <dbReference type="EMBL" id="SFA50181.1"/>
    </source>
</evidence>
<protein>
    <submittedName>
        <fullName evidence="3">Acetyltransferase (GNAT) domain-containing protein</fullName>
    </submittedName>
</protein>
<dbReference type="SUPFAM" id="SSF55729">
    <property type="entry name" value="Acyl-CoA N-acyltransferases (Nat)"/>
    <property type="match status" value="1"/>
</dbReference>
<accession>A0A099F2D9</accession>
<evidence type="ECO:0000313" key="4">
    <source>
        <dbReference type="Proteomes" id="UP000029846"/>
    </source>
</evidence>
<keyword evidence="3" id="KW-0808">Transferase</keyword>
<dbReference type="eggNOG" id="COG1670">
    <property type="taxonomic scope" value="Bacteria"/>
</dbReference>
<sequence>MDRLHTPRVALRPFAPSDSAEAFACINERLARYTAWDPPHSRDAFRRVWEEWLIAQRAGTDLHFVARLAGTGEFLGLLGLHRLAGRRPEIGIWIRTEAQGQGYGLEMVSTLVRRASARYAPFHFRYPVALANRPSRRIAERLGGTIIGRYCTPKIDGVIYAIPPMT</sequence>
<evidence type="ECO:0000313" key="2">
    <source>
        <dbReference type="EMBL" id="KGJ04569.1"/>
    </source>
</evidence>
<reference evidence="3 5" key="3">
    <citation type="submission" date="2016-10" db="EMBL/GenBank/DDBJ databases">
        <authorList>
            <person name="de Groot N.N."/>
        </authorList>
    </citation>
    <scope>NUCLEOTIDE SEQUENCE [LARGE SCALE GENOMIC DNA]</scope>
    <source>
        <strain evidence="3 5">CGMCC 1.6117</strain>
    </source>
</reference>
<dbReference type="GO" id="GO:0008999">
    <property type="term" value="F:protein-N-terminal-alanine acetyltransferase activity"/>
    <property type="evidence" value="ECO:0007669"/>
    <property type="project" value="TreeGrafter"/>
</dbReference>
<name>A0A099F2D9_9RHOB</name>
<dbReference type="STRING" id="376733.SAMN04487972_107109"/>
<reference evidence="2 4" key="1">
    <citation type="submission" date="2014-09" db="EMBL/GenBank/DDBJ databases">
        <authorList>
            <person name="McGinnis J.M."/>
            <person name="Wolfgang W.J."/>
        </authorList>
    </citation>
    <scope>NUCLEOTIDE SEQUENCE [LARGE SCALE GENOMIC DNA]</scope>
    <source>
        <strain evidence="2 4">JCM 14014</strain>
    </source>
</reference>
<dbReference type="Proteomes" id="UP000029846">
    <property type="component" value="Unassembled WGS sequence"/>
</dbReference>
<dbReference type="GO" id="GO:0005737">
    <property type="term" value="C:cytoplasm"/>
    <property type="evidence" value="ECO:0007669"/>
    <property type="project" value="TreeGrafter"/>
</dbReference>
<dbReference type="EMBL" id="JRKN01000010">
    <property type="protein sequence ID" value="KGJ04569.1"/>
    <property type="molecule type" value="Genomic_DNA"/>
</dbReference>
<dbReference type="InterPro" id="IPR000182">
    <property type="entry name" value="GNAT_dom"/>
</dbReference>
<dbReference type="Gene3D" id="3.40.630.30">
    <property type="match status" value="1"/>
</dbReference>
<dbReference type="Proteomes" id="UP000182312">
    <property type="component" value="Unassembled WGS sequence"/>
</dbReference>
<dbReference type="OrthoDB" id="6293260at2"/>
<dbReference type="AlphaFoldDB" id="A0A099F2D9"/>
<evidence type="ECO:0000259" key="1">
    <source>
        <dbReference type="PROSITE" id="PS51186"/>
    </source>
</evidence>
<feature type="domain" description="N-acetyltransferase" evidence="1">
    <location>
        <begin position="9"/>
        <end position="166"/>
    </location>
</feature>
<dbReference type="PANTHER" id="PTHR43441:SF2">
    <property type="entry name" value="FAMILY ACETYLTRANSFERASE, PUTATIVE (AFU_ORTHOLOGUE AFUA_7G00850)-RELATED"/>
    <property type="match status" value="1"/>
</dbReference>
<dbReference type="PANTHER" id="PTHR43441">
    <property type="entry name" value="RIBOSOMAL-PROTEIN-SERINE ACETYLTRANSFERASE"/>
    <property type="match status" value="1"/>
</dbReference>
<keyword evidence="4" id="KW-1185">Reference proteome</keyword>
<dbReference type="InterPro" id="IPR016181">
    <property type="entry name" value="Acyl_CoA_acyltransferase"/>
</dbReference>
<dbReference type="RefSeq" id="WP_036740520.1">
    <property type="nucleotide sequence ID" value="NZ_FOJO01000007.1"/>
</dbReference>
<proteinExistence type="predicted"/>
<dbReference type="PROSITE" id="PS51186">
    <property type="entry name" value="GNAT"/>
    <property type="match status" value="1"/>
</dbReference>
<organism evidence="2 4">
    <name type="scientific">Paracoccus halophilus</name>
    <dbReference type="NCBI Taxonomy" id="376733"/>
    <lineage>
        <taxon>Bacteria</taxon>
        <taxon>Pseudomonadati</taxon>
        <taxon>Pseudomonadota</taxon>
        <taxon>Alphaproteobacteria</taxon>
        <taxon>Rhodobacterales</taxon>
        <taxon>Paracoccaceae</taxon>
        <taxon>Paracoccus</taxon>
    </lineage>
</organism>
<dbReference type="GO" id="GO:1990189">
    <property type="term" value="F:protein N-terminal-serine acetyltransferase activity"/>
    <property type="evidence" value="ECO:0007669"/>
    <property type="project" value="TreeGrafter"/>
</dbReference>